<feature type="region of interest" description="Disordered" evidence="1">
    <location>
        <begin position="72"/>
        <end position="99"/>
    </location>
</feature>
<organism evidence="2 3">
    <name type="scientific">Zingiber officinale</name>
    <name type="common">Ginger</name>
    <name type="synonym">Amomum zingiber</name>
    <dbReference type="NCBI Taxonomy" id="94328"/>
    <lineage>
        <taxon>Eukaryota</taxon>
        <taxon>Viridiplantae</taxon>
        <taxon>Streptophyta</taxon>
        <taxon>Embryophyta</taxon>
        <taxon>Tracheophyta</taxon>
        <taxon>Spermatophyta</taxon>
        <taxon>Magnoliopsida</taxon>
        <taxon>Liliopsida</taxon>
        <taxon>Zingiberales</taxon>
        <taxon>Zingiberaceae</taxon>
        <taxon>Zingiber</taxon>
    </lineage>
</organism>
<sequence>MRDLETEKKIACPLSQSHACLKVVLDLGPEKKIACKPEEKSCMATKALKKEAIAMTEKKMSMSLEDIIKMSKKNSAKGKRPPRPPIKHQGFRNRNPSYGNTMLQGFMDSRSSIRQGVLAKRRSNFHGKQFPVITEVARKAASVFTIS</sequence>
<comment type="caution">
    <text evidence="2">The sequence shown here is derived from an EMBL/GenBank/DDBJ whole genome shotgun (WGS) entry which is preliminary data.</text>
</comment>
<dbReference type="Proteomes" id="UP000734854">
    <property type="component" value="Unassembled WGS sequence"/>
</dbReference>
<accession>A0A8J5KQR5</accession>
<protein>
    <submittedName>
        <fullName evidence="2">Uncharacterized protein</fullName>
    </submittedName>
</protein>
<dbReference type="EMBL" id="JACMSC010000015">
    <property type="protein sequence ID" value="KAG6485510.1"/>
    <property type="molecule type" value="Genomic_DNA"/>
</dbReference>
<gene>
    <name evidence="2" type="ORF">ZIOFF_054069</name>
</gene>
<feature type="compositionally biased region" description="Basic residues" evidence="1">
    <location>
        <begin position="72"/>
        <end position="91"/>
    </location>
</feature>
<dbReference type="AlphaFoldDB" id="A0A8J5KQR5"/>
<evidence type="ECO:0000313" key="3">
    <source>
        <dbReference type="Proteomes" id="UP000734854"/>
    </source>
</evidence>
<dbReference type="PANTHER" id="PTHR36048">
    <property type="entry name" value="RIBOSOME MATURATION FACTOR"/>
    <property type="match status" value="1"/>
</dbReference>
<dbReference type="PANTHER" id="PTHR36048:SF1">
    <property type="entry name" value="RIBOSOME MATURATION FACTOR"/>
    <property type="match status" value="1"/>
</dbReference>
<proteinExistence type="predicted"/>
<keyword evidence="3" id="KW-1185">Reference proteome</keyword>
<evidence type="ECO:0000313" key="2">
    <source>
        <dbReference type="EMBL" id="KAG6485510.1"/>
    </source>
</evidence>
<name>A0A8J5KQR5_ZINOF</name>
<reference evidence="2 3" key="1">
    <citation type="submission" date="2020-08" db="EMBL/GenBank/DDBJ databases">
        <title>Plant Genome Project.</title>
        <authorList>
            <person name="Zhang R.-G."/>
        </authorList>
    </citation>
    <scope>NUCLEOTIDE SEQUENCE [LARGE SCALE GENOMIC DNA]</scope>
    <source>
        <tissue evidence="2">Rhizome</tissue>
    </source>
</reference>
<evidence type="ECO:0000256" key="1">
    <source>
        <dbReference type="SAM" id="MobiDB-lite"/>
    </source>
</evidence>